<organism evidence="1 2">
    <name type="scientific">Nonomuraea cypriaca</name>
    <dbReference type="NCBI Taxonomy" id="1187855"/>
    <lineage>
        <taxon>Bacteria</taxon>
        <taxon>Bacillati</taxon>
        <taxon>Actinomycetota</taxon>
        <taxon>Actinomycetes</taxon>
        <taxon>Streptosporangiales</taxon>
        <taxon>Streptosporangiaceae</taxon>
        <taxon>Nonomuraea</taxon>
    </lineage>
</organism>
<gene>
    <name evidence="1" type="ORF">ITP53_22945</name>
</gene>
<evidence type="ECO:0000313" key="2">
    <source>
        <dbReference type="Proteomes" id="UP000605361"/>
    </source>
</evidence>
<comment type="caution">
    <text evidence="1">The sequence shown here is derived from an EMBL/GenBank/DDBJ whole genome shotgun (WGS) entry which is preliminary data.</text>
</comment>
<accession>A0A931AED1</accession>
<proteinExistence type="predicted"/>
<dbReference type="RefSeq" id="WP_195897476.1">
    <property type="nucleotide sequence ID" value="NZ_JADOGI010000068.1"/>
</dbReference>
<dbReference type="EMBL" id="JADOGI010000068">
    <property type="protein sequence ID" value="MBF8188530.1"/>
    <property type="molecule type" value="Genomic_DNA"/>
</dbReference>
<sequence length="48" mass="5059">MSPTQATATPTNNQGFLVSSTCNSARAMPAGTVTRVNRISEDLFEALT</sequence>
<reference evidence="1" key="1">
    <citation type="submission" date="2020-11" db="EMBL/GenBank/DDBJ databases">
        <title>Whole-genome analyses of Nonomuraea sp. K274.</title>
        <authorList>
            <person name="Veyisoglu A."/>
        </authorList>
    </citation>
    <scope>NUCLEOTIDE SEQUENCE</scope>
    <source>
        <strain evidence="1">K274</strain>
    </source>
</reference>
<protein>
    <submittedName>
        <fullName evidence="1">Uncharacterized protein</fullName>
    </submittedName>
</protein>
<name>A0A931AED1_9ACTN</name>
<dbReference type="Proteomes" id="UP000605361">
    <property type="component" value="Unassembled WGS sequence"/>
</dbReference>
<evidence type="ECO:0000313" key="1">
    <source>
        <dbReference type="EMBL" id="MBF8188530.1"/>
    </source>
</evidence>
<keyword evidence="2" id="KW-1185">Reference proteome</keyword>
<dbReference type="AlphaFoldDB" id="A0A931AED1"/>